<feature type="region of interest" description="Disordered" evidence="1">
    <location>
        <begin position="291"/>
        <end position="340"/>
    </location>
</feature>
<evidence type="ECO:0000313" key="4">
    <source>
        <dbReference type="Proteomes" id="UP000198287"/>
    </source>
</evidence>
<accession>A0A226D680</accession>
<comment type="caution">
    <text evidence="3">The sequence shown here is derived from an EMBL/GenBank/DDBJ whole genome shotgun (WGS) entry which is preliminary data.</text>
</comment>
<feature type="region of interest" description="Disordered" evidence="1">
    <location>
        <begin position="220"/>
        <end position="266"/>
    </location>
</feature>
<name>A0A226D680_FOLCA</name>
<dbReference type="AlphaFoldDB" id="A0A226D680"/>
<organism evidence="3 4">
    <name type="scientific">Folsomia candida</name>
    <name type="common">Springtail</name>
    <dbReference type="NCBI Taxonomy" id="158441"/>
    <lineage>
        <taxon>Eukaryota</taxon>
        <taxon>Metazoa</taxon>
        <taxon>Ecdysozoa</taxon>
        <taxon>Arthropoda</taxon>
        <taxon>Hexapoda</taxon>
        <taxon>Collembola</taxon>
        <taxon>Entomobryomorpha</taxon>
        <taxon>Isotomoidea</taxon>
        <taxon>Isotomidae</taxon>
        <taxon>Proisotominae</taxon>
        <taxon>Folsomia</taxon>
    </lineage>
</organism>
<dbReference type="EMBL" id="LNIX01000032">
    <property type="protein sequence ID" value="OXA40719.1"/>
    <property type="molecule type" value="Genomic_DNA"/>
</dbReference>
<dbReference type="Pfam" id="PF00092">
    <property type="entry name" value="VWA"/>
    <property type="match status" value="1"/>
</dbReference>
<dbReference type="OrthoDB" id="299997at2759"/>
<dbReference type="CDD" id="cd00198">
    <property type="entry name" value="vWFA"/>
    <property type="match status" value="1"/>
</dbReference>
<gene>
    <name evidence="3" type="ORF">Fcan01_24596</name>
</gene>
<evidence type="ECO:0000256" key="1">
    <source>
        <dbReference type="SAM" id="MobiDB-lite"/>
    </source>
</evidence>
<feature type="region of interest" description="Disordered" evidence="1">
    <location>
        <begin position="1"/>
        <end position="25"/>
    </location>
</feature>
<dbReference type="GO" id="GO:0032991">
    <property type="term" value="C:protein-containing complex"/>
    <property type="evidence" value="ECO:0007669"/>
    <property type="project" value="UniProtKB-ARBA"/>
</dbReference>
<feature type="compositionally biased region" description="Gly residues" evidence="1">
    <location>
        <begin position="299"/>
        <end position="314"/>
    </location>
</feature>
<dbReference type="Gene3D" id="3.40.50.410">
    <property type="entry name" value="von Willebrand factor, type A domain"/>
    <property type="match status" value="1"/>
</dbReference>
<feature type="domain" description="VWFA" evidence="2">
    <location>
        <begin position="32"/>
        <end position="213"/>
    </location>
</feature>
<dbReference type="Proteomes" id="UP000198287">
    <property type="component" value="Unassembled WGS sequence"/>
</dbReference>
<dbReference type="SUPFAM" id="SSF53300">
    <property type="entry name" value="vWA-like"/>
    <property type="match status" value="1"/>
</dbReference>
<dbReference type="InterPro" id="IPR036465">
    <property type="entry name" value="vWFA_dom_sf"/>
</dbReference>
<feature type="compositionally biased region" description="Polar residues" evidence="1">
    <location>
        <begin position="318"/>
        <end position="340"/>
    </location>
</feature>
<dbReference type="InterPro" id="IPR002035">
    <property type="entry name" value="VWF_A"/>
</dbReference>
<protein>
    <submittedName>
        <fullName evidence="3">Inter-alpha-trypsin inhibitor heavy chain H3</fullName>
    </submittedName>
</protein>
<reference evidence="3 4" key="1">
    <citation type="submission" date="2015-12" db="EMBL/GenBank/DDBJ databases">
        <title>The genome of Folsomia candida.</title>
        <authorList>
            <person name="Faddeeva A."/>
            <person name="Derks M.F."/>
            <person name="Anvar Y."/>
            <person name="Smit S."/>
            <person name="Van Straalen N."/>
            <person name="Roelofs D."/>
        </authorList>
    </citation>
    <scope>NUCLEOTIDE SEQUENCE [LARGE SCALE GENOMIC DNA]</scope>
    <source>
        <strain evidence="3 4">VU population</strain>
        <tissue evidence="3">Whole body</tissue>
    </source>
</reference>
<keyword evidence="4" id="KW-1185">Reference proteome</keyword>
<proteinExistence type="predicted"/>
<dbReference type="PROSITE" id="PS50234">
    <property type="entry name" value="VWFA"/>
    <property type="match status" value="1"/>
</dbReference>
<sequence length="340" mass="34765">MTSSRSKLESAPRTVAFAPSESGGAEGNCEVSVYAAVDVSGSMAGPKATEVCEALQRIIDDCPDNVLFDITLFSTTTWKAATALKTGLNTGKLIAEIQTACGRKGMTALYDAWGNMLTSIPKAVLKNGFVKIFVLTDGEDNCSTKYDANSIVQLTKSIVGGNSKFDFIQVGKGGNAGIVSALKTLNTATGNNAFRSMVVDDSAKGIRSAMSTVHKDILLSTTSKNNPGNSTLKASATGSGQTHVGLTSGSTRNANPSSRGAASATATLSSIHEAKLIQSFSAADMMSTRKVGSTTGASSKGGAGPSSSRPGGGTSNSQAGTKKTENGNILSSTSSSFRLQ</sequence>
<feature type="compositionally biased region" description="Basic and acidic residues" evidence="1">
    <location>
        <begin position="1"/>
        <end position="10"/>
    </location>
</feature>
<evidence type="ECO:0000259" key="2">
    <source>
        <dbReference type="PROSITE" id="PS50234"/>
    </source>
</evidence>
<evidence type="ECO:0000313" key="3">
    <source>
        <dbReference type="EMBL" id="OXA40719.1"/>
    </source>
</evidence>